<comment type="caution">
    <text evidence="3">The sequence shown here is derived from an EMBL/GenBank/DDBJ whole genome shotgun (WGS) entry which is preliminary data.</text>
</comment>
<accession>A0A428QV53</accession>
<reference evidence="3 4" key="1">
    <citation type="submission" date="2017-06" db="EMBL/GenBank/DDBJ databases">
        <title>Comparative genomic analysis of Ambrosia Fusariam Clade fungi.</title>
        <authorList>
            <person name="Stajich J.E."/>
            <person name="Carrillo J."/>
            <person name="Kijimoto T."/>
            <person name="Eskalen A."/>
            <person name="O'Donnell K."/>
            <person name="Kasson M."/>
        </authorList>
    </citation>
    <scope>NUCLEOTIDE SEQUENCE [LARGE SCALE GENOMIC DNA]</scope>
    <source>
        <strain evidence="3 4">NRRL62584</strain>
    </source>
</reference>
<dbReference type="OrthoDB" id="5087407at2759"/>
<dbReference type="Pfam" id="PF20237">
    <property type="entry name" value="DUF6594"/>
    <property type="match status" value="1"/>
</dbReference>
<evidence type="ECO:0000259" key="2">
    <source>
        <dbReference type="Pfam" id="PF20237"/>
    </source>
</evidence>
<keyword evidence="1" id="KW-1133">Transmembrane helix</keyword>
<dbReference type="Proteomes" id="UP000288168">
    <property type="component" value="Unassembled WGS sequence"/>
</dbReference>
<protein>
    <recommendedName>
        <fullName evidence="2">DUF6594 domain-containing protein</fullName>
    </recommendedName>
</protein>
<dbReference type="AlphaFoldDB" id="A0A428QV53"/>
<keyword evidence="1" id="KW-0812">Transmembrane</keyword>
<name>A0A428QV53_9HYPO</name>
<keyword evidence="1" id="KW-0472">Membrane</keyword>
<dbReference type="EMBL" id="NKCI01000014">
    <property type="protein sequence ID" value="RSL69189.1"/>
    <property type="molecule type" value="Genomic_DNA"/>
</dbReference>
<feature type="transmembrane region" description="Helical" evidence="1">
    <location>
        <begin position="359"/>
        <end position="377"/>
    </location>
</feature>
<evidence type="ECO:0000313" key="3">
    <source>
        <dbReference type="EMBL" id="RSL69189.1"/>
    </source>
</evidence>
<organism evidence="3 4">
    <name type="scientific">Fusarium duplospermum</name>
    <dbReference type="NCBI Taxonomy" id="1325734"/>
    <lineage>
        <taxon>Eukaryota</taxon>
        <taxon>Fungi</taxon>
        <taxon>Dikarya</taxon>
        <taxon>Ascomycota</taxon>
        <taxon>Pezizomycotina</taxon>
        <taxon>Sordariomycetes</taxon>
        <taxon>Hypocreomycetidae</taxon>
        <taxon>Hypocreales</taxon>
        <taxon>Nectriaceae</taxon>
        <taxon>Fusarium</taxon>
        <taxon>Fusarium solani species complex</taxon>
    </lineage>
</organism>
<evidence type="ECO:0000313" key="4">
    <source>
        <dbReference type="Proteomes" id="UP000288168"/>
    </source>
</evidence>
<evidence type="ECO:0000256" key="1">
    <source>
        <dbReference type="SAM" id="Phobius"/>
    </source>
</evidence>
<sequence>MGDPPIEQLDIDLEMAPTKVEDRSFRRAVLTTDTTREHNNVSPGVDLVSGTRQQPLVVLTEAALGGTSNRRAPRRGRFSGITNIFQALPKSSGTKQGATFIKTSETTGSQKLTNLLLLTNVKLESDDHIKVENHLQDLRRHKPITVLDALFRHNLLFSRAKLYQLFLELRPAVHKPTLELGAKPTSESTSFQRIDDIKQALDNYSSAMEAYRTFHKEPGEIDSDDYMMVLAGMLTELDNKRSQLKAAQGSDTETADGDLGHVVPFAAEIPSFEAKIAHVLVSGAKFSPAGVRTEEESKARLSFLGRLTMAIFGGAALVVPMLIMSLRPSKLTGLLTTSLFVVGVAVALAWFMKDAAPKDILAATAAYAAVLVVFVGTDGA</sequence>
<keyword evidence="4" id="KW-1185">Reference proteome</keyword>
<proteinExistence type="predicted"/>
<feature type="transmembrane region" description="Helical" evidence="1">
    <location>
        <begin position="332"/>
        <end position="352"/>
    </location>
</feature>
<dbReference type="InterPro" id="IPR046529">
    <property type="entry name" value="DUF6594"/>
</dbReference>
<feature type="domain" description="DUF6594" evidence="2">
    <location>
        <begin position="192"/>
        <end position="372"/>
    </location>
</feature>
<feature type="transmembrane region" description="Helical" evidence="1">
    <location>
        <begin position="307"/>
        <end position="326"/>
    </location>
</feature>
<dbReference type="STRING" id="1325734.A0A428QV53"/>
<gene>
    <name evidence="3" type="ORF">CEP54_002457</name>
</gene>